<dbReference type="RefSeq" id="WP_131775712.1">
    <property type="nucleotide sequence ID" value="NZ_BMOB01000002.1"/>
</dbReference>
<keyword evidence="2" id="KW-0472">Membrane</keyword>
<keyword evidence="4" id="KW-1185">Reference proteome</keyword>
<protein>
    <recommendedName>
        <fullName evidence="5">DUF883 domain-containing protein</fullName>
    </recommendedName>
</protein>
<evidence type="ECO:0008006" key="5">
    <source>
        <dbReference type="Google" id="ProtNLM"/>
    </source>
</evidence>
<evidence type="ECO:0000313" key="4">
    <source>
        <dbReference type="Proteomes" id="UP000630149"/>
    </source>
</evidence>
<keyword evidence="2" id="KW-0812">Transmembrane</keyword>
<dbReference type="EMBL" id="BMOB01000002">
    <property type="protein sequence ID" value="GGI81725.1"/>
    <property type="molecule type" value="Genomic_DNA"/>
</dbReference>
<evidence type="ECO:0000313" key="3">
    <source>
        <dbReference type="EMBL" id="GGI81725.1"/>
    </source>
</evidence>
<organism evidence="3 4">
    <name type="scientific">Legionella impletisoli</name>
    <dbReference type="NCBI Taxonomy" id="343510"/>
    <lineage>
        <taxon>Bacteria</taxon>
        <taxon>Pseudomonadati</taxon>
        <taxon>Pseudomonadota</taxon>
        <taxon>Gammaproteobacteria</taxon>
        <taxon>Legionellales</taxon>
        <taxon>Legionellaceae</taxon>
        <taxon>Legionella</taxon>
    </lineage>
</organism>
<reference evidence="3" key="1">
    <citation type="journal article" date="2014" name="Int. J. Syst. Evol. Microbiol.">
        <title>Complete genome sequence of Corynebacterium casei LMG S-19264T (=DSM 44701T), isolated from a smear-ripened cheese.</title>
        <authorList>
            <consortium name="US DOE Joint Genome Institute (JGI-PGF)"/>
            <person name="Walter F."/>
            <person name="Albersmeier A."/>
            <person name="Kalinowski J."/>
            <person name="Ruckert C."/>
        </authorList>
    </citation>
    <scope>NUCLEOTIDE SEQUENCE</scope>
    <source>
        <strain evidence="3">JCM 13919</strain>
    </source>
</reference>
<dbReference type="Proteomes" id="UP000630149">
    <property type="component" value="Unassembled WGS sequence"/>
</dbReference>
<dbReference type="OrthoDB" id="9850867at2"/>
<evidence type="ECO:0000256" key="2">
    <source>
        <dbReference type="SAM" id="Phobius"/>
    </source>
</evidence>
<reference evidence="3" key="2">
    <citation type="submission" date="2020-09" db="EMBL/GenBank/DDBJ databases">
        <authorList>
            <person name="Sun Q."/>
            <person name="Ohkuma M."/>
        </authorList>
    </citation>
    <scope>NUCLEOTIDE SEQUENCE</scope>
    <source>
        <strain evidence="3">JCM 13919</strain>
    </source>
</reference>
<dbReference type="AlphaFoldDB" id="A0A917JQQ4"/>
<evidence type="ECO:0000256" key="1">
    <source>
        <dbReference type="SAM" id="Coils"/>
    </source>
</evidence>
<comment type="caution">
    <text evidence="3">The sequence shown here is derived from an EMBL/GenBank/DDBJ whole genome shotgun (WGS) entry which is preliminary data.</text>
</comment>
<feature type="transmembrane region" description="Helical" evidence="2">
    <location>
        <begin position="67"/>
        <end position="84"/>
    </location>
</feature>
<gene>
    <name evidence="3" type="ORF">GCM10007966_07790</name>
</gene>
<keyword evidence="1" id="KW-0175">Coiled coil</keyword>
<feature type="coiled-coil region" evidence="1">
    <location>
        <begin position="30"/>
        <end position="64"/>
    </location>
</feature>
<name>A0A917JQQ4_9GAMM</name>
<accession>A0A917JQQ4</accession>
<proteinExistence type="predicted"/>
<sequence>MKNVHKLKSKVDSLSNRAVEKTSDLVAEGTEKAERLYGKAQKSLNKAEKNIKRYSHKVSKNIQKNPASIVLAVIGIACLIGSIWKRK</sequence>
<keyword evidence="2" id="KW-1133">Transmembrane helix</keyword>